<dbReference type="PANTHER" id="PTHR38784:SF1">
    <property type="entry name" value="SUCROSE PHOSPHORYLASE"/>
    <property type="match status" value="1"/>
</dbReference>
<protein>
    <submittedName>
        <fullName evidence="1">YaeQ protein</fullName>
    </submittedName>
</protein>
<dbReference type="RefSeq" id="WP_151444535.1">
    <property type="nucleotide sequence ID" value="NZ_CABVOU010000039.1"/>
</dbReference>
<accession>A0A5K1I9Q3</accession>
<dbReference type="SMART" id="SM01322">
    <property type="entry name" value="YaeQ"/>
    <property type="match status" value="1"/>
</dbReference>
<dbReference type="InterPro" id="IPR038590">
    <property type="entry name" value="YaeQ_sf"/>
</dbReference>
<name>A0A5K1I9Q3_9GAMM</name>
<evidence type="ECO:0000313" key="1">
    <source>
        <dbReference type="EMBL" id="VVZ96740.1"/>
    </source>
</evidence>
<dbReference type="Proteomes" id="UP000326725">
    <property type="component" value="Unassembled WGS sequence"/>
</dbReference>
<dbReference type="PANTHER" id="PTHR38784">
    <property type="entry name" value="SUCROSE PHOSPHORYLASE"/>
    <property type="match status" value="1"/>
</dbReference>
<dbReference type="AlphaFoldDB" id="A0A5K1I9Q3"/>
<dbReference type="EMBL" id="CABVOU010000039">
    <property type="protein sequence ID" value="VVZ96740.1"/>
    <property type="molecule type" value="Genomic_DNA"/>
</dbReference>
<dbReference type="Gene3D" id="3.10.640.10">
    <property type="entry name" value="Restriction endonuclease-like alpha-beta roll domain"/>
    <property type="match status" value="1"/>
</dbReference>
<sequence>MALKSMIHKVQFQIADMDRHYYADHSLTVARHPSETDARMMVRLLAFALNADESLAFGRGVSTENEPDLWRKDLTGNIELWIQLGQPDEKTIRRACARADQVILYTYSGQGAEIWWDSLAGKLATLDNLTVVDISPLSVEALTELAAKSMTLNCMIEDGGVWMTDPHRGAVEVALEVLQEARAA</sequence>
<keyword evidence="2" id="KW-1185">Reference proteome</keyword>
<evidence type="ECO:0000313" key="2">
    <source>
        <dbReference type="Proteomes" id="UP000326725"/>
    </source>
</evidence>
<proteinExistence type="predicted"/>
<dbReference type="InterPro" id="IPR011335">
    <property type="entry name" value="Restrct_endonuc-II-like"/>
</dbReference>
<dbReference type="InterPro" id="IPR009822">
    <property type="entry name" value="YaeQ"/>
</dbReference>
<dbReference type="Pfam" id="PF07152">
    <property type="entry name" value="YaeQ"/>
    <property type="match status" value="1"/>
</dbReference>
<gene>
    <name evidence="1" type="ORF">HALO32_02847</name>
</gene>
<organism evidence="1 2">
    <name type="scientific">Halomonas lysinitropha</name>
    <dbReference type="NCBI Taxonomy" id="2607506"/>
    <lineage>
        <taxon>Bacteria</taxon>
        <taxon>Pseudomonadati</taxon>
        <taxon>Pseudomonadota</taxon>
        <taxon>Gammaproteobacteria</taxon>
        <taxon>Oceanospirillales</taxon>
        <taxon>Halomonadaceae</taxon>
        <taxon>Halomonas</taxon>
    </lineage>
</organism>
<reference evidence="1 2" key="1">
    <citation type="submission" date="2019-09" db="EMBL/GenBank/DDBJ databases">
        <authorList>
            <person name="Criscuolo A."/>
        </authorList>
    </citation>
    <scope>NUCLEOTIDE SEQUENCE [LARGE SCALE GENOMIC DNA]</scope>
    <source>
        <strain evidence="2">3(2)</strain>
    </source>
</reference>
<dbReference type="SUPFAM" id="SSF52980">
    <property type="entry name" value="Restriction endonuclease-like"/>
    <property type="match status" value="1"/>
</dbReference>
<dbReference type="CDD" id="cd22368">
    <property type="entry name" value="YaeQ-like"/>
    <property type="match status" value="1"/>
</dbReference>
<dbReference type="PIRSF" id="PIRSF011484">
    <property type="entry name" value="YaeQ"/>
    <property type="match status" value="1"/>
</dbReference>